<evidence type="ECO:0000313" key="1">
    <source>
        <dbReference type="EMBL" id="KAK4030118.1"/>
    </source>
</evidence>
<gene>
    <name evidence="1" type="ORF">OUZ56_023075</name>
</gene>
<accession>A0ABR0AY99</accession>
<organism evidence="1 2">
    <name type="scientific">Daphnia magna</name>
    <dbReference type="NCBI Taxonomy" id="35525"/>
    <lineage>
        <taxon>Eukaryota</taxon>
        <taxon>Metazoa</taxon>
        <taxon>Ecdysozoa</taxon>
        <taxon>Arthropoda</taxon>
        <taxon>Crustacea</taxon>
        <taxon>Branchiopoda</taxon>
        <taxon>Diplostraca</taxon>
        <taxon>Cladocera</taxon>
        <taxon>Anomopoda</taxon>
        <taxon>Daphniidae</taxon>
        <taxon>Daphnia</taxon>
    </lineage>
</organism>
<keyword evidence="2" id="KW-1185">Reference proteome</keyword>
<dbReference type="EMBL" id="JAOYFB010000039">
    <property type="protein sequence ID" value="KAK4030118.1"/>
    <property type="molecule type" value="Genomic_DNA"/>
</dbReference>
<sequence>MNDVPVDILSIPLHLYEKATRLGRTAQQQEQSFISDLPESLKRATRCSVRDSQMRDCRKQLKLHIHHRVKQEPTDDTLSPMELSKGQKIQDIMKICIEINHNLIQLIR</sequence>
<dbReference type="Proteomes" id="UP001234178">
    <property type="component" value="Unassembled WGS sequence"/>
</dbReference>
<name>A0ABR0AY99_9CRUS</name>
<comment type="caution">
    <text evidence="1">The sequence shown here is derived from an EMBL/GenBank/DDBJ whole genome shotgun (WGS) entry which is preliminary data.</text>
</comment>
<reference evidence="1 2" key="1">
    <citation type="journal article" date="2023" name="Nucleic Acids Res.">
        <title>The hologenome of Daphnia magna reveals possible DNA methylation and microbiome-mediated evolution of the host genome.</title>
        <authorList>
            <person name="Chaturvedi A."/>
            <person name="Li X."/>
            <person name="Dhandapani V."/>
            <person name="Marshall H."/>
            <person name="Kissane S."/>
            <person name="Cuenca-Cambronero M."/>
            <person name="Asole G."/>
            <person name="Calvet F."/>
            <person name="Ruiz-Romero M."/>
            <person name="Marangio P."/>
            <person name="Guigo R."/>
            <person name="Rago D."/>
            <person name="Mirbahai L."/>
            <person name="Eastwood N."/>
            <person name="Colbourne J.K."/>
            <person name="Zhou J."/>
            <person name="Mallon E."/>
            <person name="Orsini L."/>
        </authorList>
    </citation>
    <scope>NUCLEOTIDE SEQUENCE [LARGE SCALE GENOMIC DNA]</scope>
    <source>
        <strain evidence="1">LRV0_1</strain>
    </source>
</reference>
<proteinExistence type="predicted"/>
<protein>
    <submittedName>
        <fullName evidence="1">Uncharacterized protein</fullName>
    </submittedName>
</protein>
<evidence type="ECO:0000313" key="2">
    <source>
        <dbReference type="Proteomes" id="UP001234178"/>
    </source>
</evidence>